<accession>A0A231USS4</accession>
<keyword evidence="1" id="KW-0813">Transport</keyword>
<name>A0A231USS4_9HYPH</name>
<keyword evidence="3 6" id="KW-0479">Metal-binding</keyword>
<evidence type="ECO:0000256" key="4">
    <source>
        <dbReference type="ARBA" id="ARBA00022982"/>
    </source>
</evidence>
<evidence type="ECO:0000256" key="3">
    <source>
        <dbReference type="ARBA" id="ARBA00022723"/>
    </source>
</evidence>
<evidence type="ECO:0000313" key="10">
    <source>
        <dbReference type="Proteomes" id="UP000215405"/>
    </source>
</evidence>
<evidence type="ECO:0000256" key="6">
    <source>
        <dbReference type="PROSITE-ProRule" id="PRU00433"/>
    </source>
</evidence>
<evidence type="ECO:0000256" key="2">
    <source>
        <dbReference type="ARBA" id="ARBA00022617"/>
    </source>
</evidence>
<evidence type="ECO:0000259" key="8">
    <source>
        <dbReference type="PROSITE" id="PS51007"/>
    </source>
</evidence>
<dbReference type="Proteomes" id="UP000215405">
    <property type="component" value="Unassembled WGS sequence"/>
</dbReference>
<dbReference type="GO" id="GO:0046872">
    <property type="term" value="F:metal ion binding"/>
    <property type="evidence" value="ECO:0007669"/>
    <property type="project" value="UniProtKB-KW"/>
</dbReference>
<dbReference type="PANTHER" id="PTHR33751">
    <property type="entry name" value="CBB3-TYPE CYTOCHROME C OXIDASE SUBUNIT FIXP"/>
    <property type="match status" value="1"/>
</dbReference>
<reference evidence="10" key="1">
    <citation type="journal article" date="2017" name="Int. J. Syst. Evol. Microbiol.">
        <title>Notoacmeibacter marinus gen. nov., sp. nov., isolated from the gut of a limpet and proposal of Notoacmeibacteraceae fam. nov. in the order Rhizobiales of the class Alphaproteobacteria.</title>
        <authorList>
            <person name="Huang Z."/>
            <person name="Guo F."/>
            <person name="Lai Q."/>
        </authorList>
    </citation>
    <scope>NUCLEOTIDE SEQUENCE [LARGE SCALE GENOMIC DNA]</scope>
    <source>
        <strain evidence="10">XMTR2A4</strain>
    </source>
</reference>
<dbReference type="InterPro" id="IPR036909">
    <property type="entry name" value="Cyt_c-like_dom_sf"/>
</dbReference>
<gene>
    <name evidence="9" type="ORF">B7H23_12345</name>
</gene>
<evidence type="ECO:0000313" key="9">
    <source>
        <dbReference type="EMBL" id="OXS98998.1"/>
    </source>
</evidence>
<dbReference type="GO" id="GO:0020037">
    <property type="term" value="F:heme binding"/>
    <property type="evidence" value="ECO:0007669"/>
    <property type="project" value="InterPro"/>
</dbReference>
<dbReference type="GO" id="GO:0009055">
    <property type="term" value="F:electron transfer activity"/>
    <property type="evidence" value="ECO:0007669"/>
    <property type="project" value="InterPro"/>
</dbReference>
<dbReference type="InterPro" id="IPR009056">
    <property type="entry name" value="Cyt_c-like_dom"/>
</dbReference>
<evidence type="ECO:0000256" key="5">
    <source>
        <dbReference type="ARBA" id="ARBA00023004"/>
    </source>
</evidence>
<dbReference type="RefSeq" id="WP_094077791.1">
    <property type="nucleotide sequence ID" value="NZ_NBYO01000003.1"/>
</dbReference>
<dbReference type="Pfam" id="PF00034">
    <property type="entry name" value="Cytochrom_C"/>
    <property type="match status" value="1"/>
</dbReference>
<keyword evidence="4" id="KW-0249">Electron transport</keyword>
<comment type="caution">
    <text evidence="9">The sequence shown here is derived from an EMBL/GenBank/DDBJ whole genome shotgun (WGS) entry which is preliminary data.</text>
</comment>
<keyword evidence="2 6" id="KW-0349">Heme</keyword>
<feature type="domain" description="Cytochrome c" evidence="8">
    <location>
        <begin position="46"/>
        <end position="123"/>
    </location>
</feature>
<sequence>MIDLLARKALAWAIVLFAVSDRAFASDEIDYGQVEIAIAAVGEVTADLDYGEYLAGECVSCHAVDGPKQAQIPAIAGRNREALIRAMVEYRTGFRKNKVMQTVMTTKGNEEIAALAAWYAAKER</sequence>
<keyword evidence="5 6" id="KW-0408">Iron</keyword>
<dbReference type="PROSITE" id="PS51007">
    <property type="entry name" value="CYTC"/>
    <property type="match status" value="1"/>
</dbReference>
<dbReference type="Gene3D" id="1.10.760.10">
    <property type="entry name" value="Cytochrome c-like domain"/>
    <property type="match status" value="1"/>
</dbReference>
<dbReference type="InterPro" id="IPR050597">
    <property type="entry name" value="Cytochrome_c_Oxidase_Subunit"/>
</dbReference>
<feature type="signal peptide" evidence="7">
    <location>
        <begin position="1"/>
        <end position="25"/>
    </location>
</feature>
<keyword evidence="10" id="KW-1185">Reference proteome</keyword>
<feature type="chain" id="PRO_5013257621" description="Cytochrome c domain-containing protein" evidence="7">
    <location>
        <begin position="26"/>
        <end position="124"/>
    </location>
</feature>
<dbReference type="SUPFAM" id="SSF46626">
    <property type="entry name" value="Cytochrome c"/>
    <property type="match status" value="1"/>
</dbReference>
<dbReference type="AlphaFoldDB" id="A0A231USS4"/>
<evidence type="ECO:0000256" key="1">
    <source>
        <dbReference type="ARBA" id="ARBA00022448"/>
    </source>
</evidence>
<dbReference type="PANTHER" id="PTHR33751:SF9">
    <property type="entry name" value="CYTOCHROME C4"/>
    <property type="match status" value="1"/>
</dbReference>
<organism evidence="9 10">
    <name type="scientific">Notoacmeibacter marinus</name>
    <dbReference type="NCBI Taxonomy" id="1876515"/>
    <lineage>
        <taxon>Bacteria</taxon>
        <taxon>Pseudomonadati</taxon>
        <taxon>Pseudomonadota</taxon>
        <taxon>Alphaproteobacteria</taxon>
        <taxon>Hyphomicrobiales</taxon>
        <taxon>Notoacmeibacteraceae</taxon>
        <taxon>Notoacmeibacter</taxon>
    </lineage>
</organism>
<keyword evidence="7" id="KW-0732">Signal</keyword>
<proteinExistence type="predicted"/>
<dbReference type="EMBL" id="NBYO01000003">
    <property type="protein sequence ID" value="OXS98998.1"/>
    <property type="molecule type" value="Genomic_DNA"/>
</dbReference>
<evidence type="ECO:0000256" key="7">
    <source>
        <dbReference type="SAM" id="SignalP"/>
    </source>
</evidence>
<protein>
    <recommendedName>
        <fullName evidence="8">Cytochrome c domain-containing protein</fullName>
    </recommendedName>
</protein>